<evidence type="ECO:0000313" key="1">
    <source>
        <dbReference type="EMBL" id="RAH69272.1"/>
    </source>
</evidence>
<dbReference type="Proteomes" id="UP000249661">
    <property type="component" value="Unassembled WGS sequence"/>
</dbReference>
<evidence type="ECO:0000313" key="2">
    <source>
        <dbReference type="Proteomes" id="UP000249661"/>
    </source>
</evidence>
<name>A0ACD1H6A5_9EURO</name>
<proteinExistence type="predicted"/>
<protein>
    <submittedName>
        <fullName evidence="1">S-adenosyl-L-methionine-dependent methyltransferase</fullName>
    </submittedName>
</protein>
<gene>
    <name evidence="1" type="ORF">BO66DRAFT_429369</name>
</gene>
<sequence>MATATVPSFDSNDKLFDKGQAFWNNYLKGRPSAPDVFFQRLFNYHQSHGGQFGTVHDVGAGNGPYAHILRSKFHHVIISDIAQENVVLAEDRLGTDGFSYRAARVEEGDDIAPGSVDMVFATNVLHFCDQPLAMSEIARQLRPGGTFACAAFGAAQFEDPRIQDVYTRINHSGGRALLAKADDPQKLVAVMARTQGQYNVAPLDEGLFRPRAQRVYLNMENGGITAPLPPEVQVHEPVYAGVDDVETFVQEDGWSFVTGLEGVKEHVLSFPFAREDPHFGELWQEMEEIIGDDVVKGTWPAKTTDRLPSDKATTMPAPAATQTATLNKFIDGWKGWTPDGFLASWSDDCAQVTLPFSSGVPPRTRAITEKLFPKLMSILTNFQLTVHNVIHDPAESKAVIYAITTADSPFGPYKNEHACFVWFDESGESVNRIEEMFDGVFMKSFLPKLEAYIKGQEEA</sequence>
<accession>A0ACD1H6A5</accession>
<keyword evidence="1" id="KW-0808">Transferase</keyword>
<organism evidence="1 2">
    <name type="scientific">Aspergillus aculeatinus CBS 121060</name>
    <dbReference type="NCBI Taxonomy" id="1448322"/>
    <lineage>
        <taxon>Eukaryota</taxon>
        <taxon>Fungi</taxon>
        <taxon>Dikarya</taxon>
        <taxon>Ascomycota</taxon>
        <taxon>Pezizomycotina</taxon>
        <taxon>Eurotiomycetes</taxon>
        <taxon>Eurotiomycetidae</taxon>
        <taxon>Eurotiales</taxon>
        <taxon>Aspergillaceae</taxon>
        <taxon>Aspergillus</taxon>
        <taxon>Aspergillus subgen. Circumdati</taxon>
    </lineage>
</organism>
<keyword evidence="2" id="KW-1185">Reference proteome</keyword>
<keyword evidence="1" id="KW-0489">Methyltransferase</keyword>
<dbReference type="EMBL" id="KZ824961">
    <property type="protein sequence ID" value="RAH69272.1"/>
    <property type="molecule type" value="Genomic_DNA"/>
</dbReference>
<reference evidence="1" key="1">
    <citation type="submission" date="2018-02" db="EMBL/GenBank/DDBJ databases">
        <title>The genomes of Aspergillus section Nigri reveals drivers in fungal speciation.</title>
        <authorList>
            <consortium name="DOE Joint Genome Institute"/>
            <person name="Vesth T.C."/>
            <person name="Nybo J."/>
            <person name="Theobald S."/>
            <person name="Brandl J."/>
            <person name="Frisvad J.C."/>
            <person name="Nielsen K.F."/>
            <person name="Lyhne E.K."/>
            <person name="Kogle M.E."/>
            <person name="Kuo A."/>
            <person name="Riley R."/>
            <person name="Clum A."/>
            <person name="Nolan M."/>
            <person name="Lipzen A."/>
            <person name="Salamov A."/>
            <person name="Henrissat B."/>
            <person name="Wiebenga A."/>
            <person name="De vries R.P."/>
            <person name="Grigoriev I.V."/>
            <person name="Mortensen U.H."/>
            <person name="Andersen M.R."/>
            <person name="Baker S.E."/>
        </authorList>
    </citation>
    <scope>NUCLEOTIDE SEQUENCE</scope>
    <source>
        <strain evidence="1">CBS 121060</strain>
    </source>
</reference>